<gene>
    <name evidence="2" type="ORF">CC117_21970</name>
</gene>
<keyword evidence="3" id="KW-1185">Reference proteome</keyword>
<evidence type="ECO:0000313" key="3">
    <source>
        <dbReference type="Proteomes" id="UP000179627"/>
    </source>
</evidence>
<dbReference type="AlphaFoldDB" id="A0A1S1QMF8"/>
<dbReference type="Gene3D" id="2.30.110.10">
    <property type="entry name" value="Electron Transport, Fmn-binding Protein, Chain A"/>
    <property type="match status" value="1"/>
</dbReference>
<dbReference type="PANTHER" id="PTHR34071">
    <property type="entry name" value="5-NITROIMIDAZOLE ANTIBIOTICS RESISTANCE PROTEIN, NIMA-FAMILY-RELATED PROTEIN-RELATED"/>
    <property type="match status" value="1"/>
</dbReference>
<dbReference type="InterPro" id="IPR012349">
    <property type="entry name" value="Split_barrel_FMN-bd"/>
</dbReference>
<dbReference type="Proteomes" id="UP000179627">
    <property type="component" value="Unassembled WGS sequence"/>
</dbReference>
<protein>
    <submittedName>
        <fullName evidence="2">Flavin-nucleotide-binding protein</fullName>
    </submittedName>
</protein>
<name>A0A1S1QMF8_9ACTN</name>
<dbReference type="PANTHER" id="PTHR34071:SF2">
    <property type="entry name" value="FLAVIN-NUCLEOTIDE-BINDING PROTEIN"/>
    <property type="match status" value="1"/>
</dbReference>
<dbReference type="SUPFAM" id="SSF50475">
    <property type="entry name" value="FMN-binding split barrel"/>
    <property type="match status" value="1"/>
</dbReference>
<sequence length="226" mass="23732">MLHPGAARRVRISVVLHPSRAVARVTYDRDAADAVLDEALTCHVGFVVDGRPHVIPTLHVRVGETLYVHGSTGARLLAAGRSAALPVCVTVSLLDGLVLARSAFHHSLNYRSVIVHGDARAVVDKDEKARVLAALVDRVGVGRSEQCRPPTPKELAATAVLALGLGDPSTDVALKSRTGPPNDDPPDLDSGYWAGVVPVRLTAGAAEPDCDLPVPTGLAPSLEARR</sequence>
<reference evidence="3" key="1">
    <citation type="submission" date="2016-07" db="EMBL/GenBank/DDBJ databases">
        <title>Sequence Frankia sp. strain CcI1.17.</title>
        <authorList>
            <person name="Ghodhbane-Gtari F."/>
            <person name="Swanson E."/>
            <person name="Gueddou A."/>
            <person name="Morris K."/>
            <person name="Hezbri K."/>
            <person name="Ktari A."/>
            <person name="Nouioui I."/>
            <person name="Abebe-Akele F."/>
            <person name="Simpson S."/>
            <person name="Thomas K."/>
            <person name="Gtari M."/>
            <person name="Tisa L.S."/>
            <person name="Hurst S."/>
        </authorList>
    </citation>
    <scope>NUCLEOTIDE SEQUENCE [LARGE SCALE GENOMIC DNA]</scope>
    <source>
        <strain evidence="3">Cc1.17</strain>
    </source>
</reference>
<comment type="caution">
    <text evidence="2">The sequence shown here is derived from an EMBL/GenBank/DDBJ whole genome shotgun (WGS) entry which is preliminary data.</text>
</comment>
<accession>A0A1S1QMF8</accession>
<dbReference type="OrthoDB" id="116031at2"/>
<dbReference type="InterPro" id="IPR024747">
    <property type="entry name" value="Pyridox_Oxase-rel"/>
</dbReference>
<feature type="region of interest" description="Disordered" evidence="1">
    <location>
        <begin position="205"/>
        <end position="226"/>
    </location>
</feature>
<evidence type="ECO:0000256" key="1">
    <source>
        <dbReference type="SAM" id="MobiDB-lite"/>
    </source>
</evidence>
<dbReference type="Pfam" id="PF12900">
    <property type="entry name" value="Pyridox_ox_2"/>
    <property type="match status" value="1"/>
</dbReference>
<evidence type="ECO:0000313" key="2">
    <source>
        <dbReference type="EMBL" id="OHV34292.1"/>
    </source>
</evidence>
<proteinExistence type="predicted"/>
<organism evidence="2 3">
    <name type="scientific">Parafrankia colletiae</name>
    <dbReference type="NCBI Taxonomy" id="573497"/>
    <lineage>
        <taxon>Bacteria</taxon>
        <taxon>Bacillati</taxon>
        <taxon>Actinomycetota</taxon>
        <taxon>Actinomycetes</taxon>
        <taxon>Frankiales</taxon>
        <taxon>Frankiaceae</taxon>
        <taxon>Parafrankia</taxon>
    </lineage>
</organism>
<dbReference type="EMBL" id="MBLM01000128">
    <property type="protein sequence ID" value="OHV34292.1"/>
    <property type="molecule type" value="Genomic_DNA"/>
</dbReference>